<gene>
    <name evidence="4" type="ORF">SAMN04488072_101174</name>
</gene>
<dbReference type="PROSITE" id="PS00409">
    <property type="entry name" value="PROKAR_NTER_METHYL"/>
    <property type="match status" value="1"/>
</dbReference>
<keyword evidence="3" id="KW-0812">Transmembrane</keyword>
<keyword evidence="3" id="KW-1133">Transmembrane helix</keyword>
<evidence type="ECO:0000313" key="5">
    <source>
        <dbReference type="Proteomes" id="UP000198642"/>
    </source>
</evidence>
<name>A0A1I0V559_9BACI</name>
<feature type="transmembrane region" description="Helical" evidence="3">
    <location>
        <begin position="12"/>
        <end position="34"/>
    </location>
</feature>
<keyword evidence="5" id="KW-1185">Reference proteome</keyword>
<dbReference type="EMBL" id="FOJW01000001">
    <property type="protein sequence ID" value="SFA71187.1"/>
    <property type="molecule type" value="Genomic_DNA"/>
</dbReference>
<accession>A0A1I0V559</accession>
<evidence type="ECO:0008006" key="6">
    <source>
        <dbReference type="Google" id="ProtNLM"/>
    </source>
</evidence>
<evidence type="ECO:0000256" key="3">
    <source>
        <dbReference type="SAM" id="Phobius"/>
    </source>
</evidence>
<evidence type="ECO:0000256" key="2">
    <source>
        <dbReference type="ARBA" id="ARBA00023287"/>
    </source>
</evidence>
<evidence type="ECO:0000256" key="1">
    <source>
        <dbReference type="ARBA" id="ARBA00004241"/>
    </source>
</evidence>
<dbReference type="Proteomes" id="UP000198642">
    <property type="component" value="Unassembled WGS sequence"/>
</dbReference>
<keyword evidence="3" id="KW-0472">Membrane</keyword>
<comment type="subcellular location">
    <subcellularLocation>
        <location evidence="1">Cell surface</location>
    </subcellularLocation>
</comment>
<dbReference type="InterPro" id="IPR012902">
    <property type="entry name" value="N_methyl_site"/>
</dbReference>
<dbReference type="STRING" id="237679.SAMN04488072_101174"/>
<evidence type="ECO:0000313" key="4">
    <source>
        <dbReference type="EMBL" id="SFA71187.1"/>
    </source>
</evidence>
<reference evidence="4 5" key="1">
    <citation type="submission" date="2016-10" db="EMBL/GenBank/DDBJ databases">
        <authorList>
            <person name="de Groot N.N."/>
        </authorList>
    </citation>
    <scope>NUCLEOTIDE SEQUENCE [LARGE SCALE GENOMIC DNA]</scope>
    <source>
        <strain evidence="4 5">CGMCC 1.3702</strain>
    </source>
</reference>
<protein>
    <recommendedName>
        <fullName evidence="6">Prepilin-type N-terminal cleavage/methylation domain-containing protein</fullName>
    </recommendedName>
</protein>
<dbReference type="AlphaFoldDB" id="A0A1I0V559"/>
<dbReference type="Pfam" id="PF07963">
    <property type="entry name" value="N_methyl"/>
    <property type="match status" value="1"/>
</dbReference>
<dbReference type="GO" id="GO:0009986">
    <property type="term" value="C:cell surface"/>
    <property type="evidence" value="ECO:0007669"/>
    <property type="project" value="UniProtKB-SubCell"/>
</dbReference>
<organism evidence="4 5">
    <name type="scientific">Lentibacillus halodurans</name>
    <dbReference type="NCBI Taxonomy" id="237679"/>
    <lineage>
        <taxon>Bacteria</taxon>
        <taxon>Bacillati</taxon>
        <taxon>Bacillota</taxon>
        <taxon>Bacilli</taxon>
        <taxon>Bacillales</taxon>
        <taxon>Bacillaceae</taxon>
        <taxon>Lentibacillus</taxon>
    </lineage>
</organism>
<dbReference type="GO" id="GO:0030420">
    <property type="term" value="P:establishment of competence for transformation"/>
    <property type="evidence" value="ECO:0007669"/>
    <property type="project" value="UniProtKB-KW"/>
</dbReference>
<keyword evidence="2" id="KW-0178">Competence</keyword>
<dbReference type="RefSeq" id="WP_090232229.1">
    <property type="nucleotide sequence ID" value="NZ_FOJW01000001.1"/>
</dbReference>
<sequence length="113" mass="13138">MRNSKGFSLIESLVAASLLMMIITTLIPATNLLLNERESLKQKRIMTNELHSELQPFIWEEENNLPQRWFKMVNGSEAEFRFTSEDNLLKGCVIWNNAKNKTDQFCLYGNPDK</sequence>
<proteinExistence type="predicted"/>